<protein>
    <submittedName>
        <fullName evidence="5">Restriction endonuclease subunit S</fullName>
    </submittedName>
</protein>
<sequence length="461" mass="51492">MNYDPTIGIGPDHWEFITLGEVCSRGGGNIQTGPFGSQLHASDYVPVGVPAIMPVNIGDNRLVEDNIARITEADAERLKKHRVIPGDIIYSRRGDVERRALVRDDENGWFCGTGCLKVRLGKGVVDPLFASFYLGHPSVRQWIVRHAVGATMPNLNTKIMEAIPFALPPLPEQKAIANILGTLDDKIELNRRMNETLESMARALFKSWFVDFDPVRAKMDGRQPPGLSPEVAALFPDKMVHVDGELIPEGWTFSTIDECTSLIIDHRGKTPKKLGSDWSQTGIPAVSAKNIKDGRLIRPDTFKFVDEDLYARWMKDELQAGDILMTSEAPLGELYYLATDSRICLSQRLYGIRANPSVCTPAYLYYWLSSEESQFDLDSRATGTTVVGIRQSELRKVRVLIPSLEIQHRFHEILTQILNQIDSLEKQSIALANTRDTLLPKLLSGEVRVSDAETVHSDNVI</sequence>
<dbReference type="OrthoDB" id="9811611at2"/>
<comment type="caution">
    <text evidence="5">The sequence shown here is derived from an EMBL/GenBank/DDBJ whole genome shotgun (WGS) entry which is preliminary data.</text>
</comment>
<keyword evidence="2" id="KW-0680">Restriction system</keyword>
<dbReference type="InterPro" id="IPR044946">
    <property type="entry name" value="Restrct_endonuc_typeI_TRD_sf"/>
</dbReference>
<dbReference type="GO" id="GO:0009307">
    <property type="term" value="P:DNA restriction-modification system"/>
    <property type="evidence" value="ECO:0007669"/>
    <property type="project" value="UniProtKB-KW"/>
</dbReference>
<dbReference type="Gene3D" id="3.90.220.20">
    <property type="entry name" value="DNA methylase specificity domains"/>
    <property type="match status" value="2"/>
</dbReference>
<evidence type="ECO:0000313" key="5">
    <source>
        <dbReference type="EMBL" id="PQO33288.1"/>
    </source>
</evidence>
<keyword evidence="5" id="KW-0540">Nuclease</keyword>
<evidence type="ECO:0000256" key="1">
    <source>
        <dbReference type="ARBA" id="ARBA00010923"/>
    </source>
</evidence>
<proteinExistence type="inferred from homology"/>
<evidence type="ECO:0000313" key="6">
    <source>
        <dbReference type="Proteomes" id="UP000240009"/>
    </source>
</evidence>
<evidence type="ECO:0000256" key="3">
    <source>
        <dbReference type="ARBA" id="ARBA00023125"/>
    </source>
</evidence>
<dbReference type="Proteomes" id="UP000240009">
    <property type="component" value="Unassembled WGS sequence"/>
</dbReference>
<dbReference type="SUPFAM" id="SSF116734">
    <property type="entry name" value="DNA methylase specificity domain"/>
    <property type="match status" value="2"/>
</dbReference>
<feature type="domain" description="Type I restriction modification DNA specificity" evidence="4">
    <location>
        <begin position="11"/>
        <end position="198"/>
    </location>
</feature>
<gene>
    <name evidence="5" type="ORF">C5Y96_10580</name>
</gene>
<evidence type="ECO:0000256" key="2">
    <source>
        <dbReference type="ARBA" id="ARBA00022747"/>
    </source>
</evidence>
<reference evidence="5 6" key="1">
    <citation type="submission" date="2018-02" db="EMBL/GenBank/DDBJ databases">
        <title>Comparative genomes isolates from brazilian mangrove.</title>
        <authorList>
            <person name="Araujo J.E."/>
            <person name="Taketani R.G."/>
            <person name="Silva M.C.P."/>
            <person name="Loureco M.V."/>
            <person name="Andreote F.D."/>
        </authorList>
    </citation>
    <scope>NUCLEOTIDE SEQUENCE [LARGE SCALE GENOMIC DNA]</scope>
    <source>
        <strain evidence="5 6">HEX-2 MGV</strain>
    </source>
</reference>
<comment type="similarity">
    <text evidence="1">Belongs to the type-I restriction system S methylase family.</text>
</comment>
<keyword evidence="5" id="KW-0378">Hydrolase</keyword>
<dbReference type="EMBL" id="PUIA01000035">
    <property type="protein sequence ID" value="PQO33288.1"/>
    <property type="molecule type" value="Genomic_DNA"/>
</dbReference>
<organism evidence="5 6">
    <name type="scientific">Blastopirellula marina</name>
    <dbReference type="NCBI Taxonomy" id="124"/>
    <lineage>
        <taxon>Bacteria</taxon>
        <taxon>Pseudomonadati</taxon>
        <taxon>Planctomycetota</taxon>
        <taxon>Planctomycetia</taxon>
        <taxon>Pirellulales</taxon>
        <taxon>Pirellulaceae</taxon>
        <taxon>Blastopirellula</taxon>
    </lineage>
</organism>
<dbReference type="Pfam" id="PF01420">
    <property type="entry name" value="Methylase_S"/>
    <property type="match status" value="2"/>
</dbReference>
<evidence type="ECO:0000259" key="4">
    <source>
        <dbReference type="Pfam" id="PF01420"/>
    </source>
</evidence>
<dbReference type="GO" id="GO:0004519">
    <property type="term" value="F:endonuclease activity"/>
    <property type="evidence" value="ECO:0007669"/>
    <property type="project" value="UniProtKB-KW"/>
</dbReference>
<keyword evidence="3" id="KW-0238">DNA-binding</keyword>
<feature type="domain" description="Type I restriction modification DNA specificity" evidence="4">
    <location>
        <begin position="248"/>
        <end position="429"/>
    </location>
</feature>
<dbReference type="GO" id="GO:0003677">
    <property type="term" value="F:DNA binding"/>
    <property type="evidence" value="ECO:0007669"/>
    <property type="project" value="UniProtKB-KW"/>
</dbReference>
<dbReference type="InterPro" id="IPR000055">
    <property type="entry name" value="Restrct_endonuc_typeI_TRD"/>
</dbReference>
<dbReference type="PANTHER" id="PTHR30408:SF13">
    <property type="entry name" value="TYPE I RESTRICTION ENZYME HINDI SPECIFICITY SUBUNIT"/>
    <property type="match status" value="1"/>
</dbReference>
<dbReference type="InterPro" id="IPR052021">
    <property type="entry name" value="Type-I_RS_S_subunit"/>
</dbReference>
<keyword evidence="5" id="KW-0255">Endonuclease</keyword>
<name>A0A2S8FM62_9BACT</name>
<dbReference type="RefSeq" id="WP_105352914.1">
    <property type="nucleotide sequence ID" value="NZ_PUIA01000035.1"/>
</dbReference>
<dbReference type="AlphaFoldDB" id="A0A2S8FM62"/>
<dbReference type="PANTHER" id="PTHR30408">
    <property type="entry name" value="TYPE-1 RESTRICTION ENZYME ECOKI SPECIFICITY PROTEIN"/>
    <property type="match status" value="1"/>
</dbReference>
<accession>A0A2S8FM62</accession>